<reference evidence="12" key="2">
    <citation type="submission" date="2010-07" db="EMBL/GenBank/DDBJ databases">
        <authorList>
            <consortium name="The Broad Institute Genome Sequencing Platform"/>
            <consortium name="Broad Institute Genome Sequencing Center for Infectious Disease"/>
            <person name="Ma L.-J."/>
            <person name="Dead R."/>
            <person name="Young S."/>
            <person name="Zeng Q."/>
            <person name="Koehrsen M."/>
            <person name="Alvarado L."/>
            <person name="Berlin A."/>
            <person name="Chapman S.B."/>
            <person name="Chen Z."/>
            <person name="Freedman E."/>
            <person name="Gellesch M."/>
            <person name="Goldberg J."/>
            <person name="Griggs A."/>
            <person name="Gujja S."/>
            <person name="Heilman E.R."/>
            <person name="Heiman D."/>
            <person name="Hepburn T."/>
            <person name="Howarth C."/>
            <person name="Jen D."/>
            <person name="Larson L."/>
            <person name="Mehta T."/>
            <person name="Neiman D."/>
            <person name="Pearson M."/>
            <person name="Roberts A."/>
            <person name="Saif S."/>
            <person name="Shea T."/>
            <person name="Shenoy N."/>
            <person name="Sisk P."/>
            <person name="Stolte C."/>
            <person name="Sykes S."/>
            <person name="Walk T."/>
            <person name="White J."/>
            <person name="Yandava C."/>
            <person name="Haas B."/>
            <person name="Nusbaum C."/>
            <person name="Birren B."/>
        </authorList>
    </citation>
    <scope>NUCLEOTIDE SEQUENCE</scope>
    <source>
        <strain evidence="12">R3-111a-1</strain>
    </source>
</reference>
<name>J3NMC3_GAET3</name>
<dbReference type="GO" id="GO:0005576">
    <property type="term" value="C:extracellular region"/>
    <property type="evidence" value="ECO:0007669"/>
    <property type="project" value="UniProtKB-SubCell"/>
</dbReference>
<dbReference type="EC" id="3.1.1.74" evidence="3 11"/>
<dbReference type="InterPro" id="IPR000675">
    <property type="entry name" value="Cutinase/axe"/>
</dbReference>
<evidence type="ECO:0000256" key="3">
    <source>
        <dbReference type="ARBA" id="ARBA00013095"/>
    </source>
</evidence>
<dbReference type="VEuPathDB" id="FungiDB:GGTG_02427"/>
<dbReference type="InterPro" id="IPR029058">
    <property type="entry name" value="AB_hydrolase_fold"/>
</dbReference>
<evidence type="ECO:0000256" key="6">
    <source>
        <dbReference type="ARBA" id="ARBA00022729"/>
    </source>
</evidence>
<feature type="active site" description="Proton donor/acceptor" evidence="10">
    <location>
        <position position="157"/>
    </location>
</feature>
<comment type="function">
    <text evidence="11">Catalyzes the hydrolysis of complex carboxylic polyesters found in the cell wall of plants. Degrades cutin, a macromolecule that forms the structure of the plant cuticle.</text>
</comment>
<dbReference type="GeneID" id="20342885"/>
<evidence type="ECO:0000313" key="13">
    <source>
        <dbReference type="EnsemblFungi" id="EJT82454"/>
    </source>
</evidence>
<gene>
    <name evidence="13" type="primary">20342885</name>
    <name evidence="12" type="ORF">GGTG_02427</name>
</gene>
<dbReference type="Pfam" id="PF01083">
    <property type="entry name" value="Cutinase"/>
    <property type="match status" value="1"/>
</dbReference>
<evidence type="ECO:0000256" key="1">
    <source>
        <dbReference type="ARBA" id="ARBA00004613"/>
    </source>
</evidence>
<dbReference type="STRING" id="644352.J3NMC3"/>
<reference evidence="13" key="4">
    <citation type="journal article" date="2015" name="G3 (Bethesda)">
        <title>Genome sequences of three phytopathogenic species of the Magnaporthaceae family of fungi.</title>
        <authorList>
            <person name="Okagaki L.H."/>
            <person name="Nunes C.C."/>
            <person name="Sailsbery J."/>
            <person name="Clay B."/>
            <person name="Brown D."/>
            <person name="John T."/>
            <person name="Oh Y."/>
            <person name="Young N."/>
            <person name="Fitzgerald M."/>
            <person name="Haas B.J."/>
            <person name="Zeng Q."/>
            <person name="Young S."/>
            <person name="Adiconis X."/>
            <person name="Fan L."/>
            <person name="Levin J.Z."/>
            <person name="Mitchell T.K."/>
            <person name="Okubara P.A."/>
            <person name="Farman M.L."/>
            <person name="Kohn L.M."/>
            <person name="Birren B."/>
            <person name="Ma L.-J."/>
            <person name="Dean R.A."/>
        </authorList>
    </citation>
    <scope>NUCLEOTIDE SEQUENCE</scope>
    <source>
        <strain evidence="13">R3-111a-1</strain>
    </source>
</reference>
<evidence type="ECO:0000256" key="9">
    <source>
        <dbReference type="ARBA" id="ARBA00034045"/>
    </source>
</evidence>
<dbReference type="AlphaFoldDB" id="J3NMC3"/>
<keyword evidence="5 11" id="KW-0964">Secreted</keyword>
<keyword evidence="4 11" id="KW-0719">Serine esterase</keyword>
<reference evidence="12" key="3">
    <citation type="submission" date="2010-09" db="EMBL/GenBank/DDBJ databases">
        <title>Annotation of Gaeumannomyces graminis var. tritici R3-111a-1.</title>
        <authorList>
            <consortium name="The Broad Institute Genome Sequencing Platform"/>
            <person name="Ma L.-J."/>
            <person name="Dead R."/>
            <person name="Young S.K."/>
            <person name="Zeng Q."/>
            <person name="Gargeya S."/>
            <person name="Fitzgerald M."/>
            <person name="Haas B."/>
            <person name="Abouelleil A."/>
            <person name="Alvarado L."/>
            <person name="Arachchi H.M."/>
            <person name="Berlin A."/>
            <person name="Brown A."/>
            <person name="Chapman S.B."/>
            <person name="Chen Z."/>
            <person name="Dunbar C."/>
            <person name="Freedman E."/>
            <person name="Gearin G."/>
            <person name="Gellesch M."/>
            <person name="Goldberg J."/>
            <person name="Griggs A."/>
            <person name="Gujja S."/>
            <person name="Heiman D."/>
            <person name="Howarth C."/>
            <person name="Larson L."/>
            <person name="Lui A."/>
            <person name="MacDonald P.J.P."/>
            <person name="Mehta T."/>
            <person name="Montmayeur A."/>
            <person name="Murphy C."/>
            <person name="Neiman D."/>
            <person name="Pearson M."/>
            <person name="Priest M."/>
            <person name="Roberts A."/>
            <person name="Saif S."/>
            <person name="Shea T."/>
            <person name="Shenoy N."/>
            <person name="Sisk P."/>
            <person name="Stolte C."/>
            <person name="Sykes S."/>
            <person name="Yandava C."/>
            <person name="Wortman J."/>
            <person name="Nusbaum C."/>
            <person name="Birren B."/>
        </authorList>
    </citation>
    <scope>NUCLEOTIDE SEQUENCE</scope>
    <source>
        <strain evidence="12">R3-111a-1</strain>
    </source>
</reference>
<evidence type="ECO:0000256" key="2">
    <source>
        <dbReference type="ARBA" id="ARBA00007534"/>
    </source>
</evidence>
<dbReference type="OrthoDB" id="2975078at2759"/>
<keyword evidence="14" id="KW-1185">Reference proteome</keyword>
<evidence type="ECO:0000313" key="14">
    <source>
        <dbReference type="Proteomes" id="UP000006039"/>
    </source>
</evidence>
<dbReference type="EMBL" id="GL385395">
    <property type="protein sequence ID" value="EJT82454.1"/>
    <property type="molecule type" value="Genomic_DNA"/>
</dbReference>
<dbReference type="PANTHER" id="PTHR48250:SF1">
    <property type="entry name" value="CUTINASE"/>
    <property type="match status" value="1"/>
</dbReference>
<evidence type="ECO:0000256" key="7">
    <source>
        <dbReference type="ARBA" id="ARBA00022801"/>
    </source>
</evidence>
<dbReference type="InterPro" id="IPR043580">
    <property type="entry name" value="CUTINASE_1"/>
</dbReference>
<evidence type="ECO:0000256" key="5">
    <source>
        <dbReference type="ARBA" id="ARBA00022525"/>
    </source>
</evidence>
<comment type="subcellular location">
    <subcellularLocation>
        <location evidence="1 11">Secreted</location>
    </subcellularLocation>
</comment>
<organism evidence="12">
    <name type="scientific">Gaeumannomyces tritici (strain R3-111a-1)</name>
    <name type="common">Wheat and barley take-all root rot fungus</name>
    <name type="synonym">Gaeumannomyces graminis var. tritici</name>
    <dbReference type="NCBI Taxonomy" id="644352"/>
    <lineage>
        <taxon>Eukaryota</taxon>
        <taxon>Fungi</taxon>
        <taxon>Dikarya</taxon>
        <taxon>Ascomycota</taxon>
        <taxon>Pezizomycotina</taxon>
        <taxon>Sordariomycetes</taxon>
        <taxon>Sordariomycetidae</taxon>
        <taxon>Magnaporthales</taxon>
        <taxon>Magnaporthaceae</taxon>
        <taxon>Gaeumannomyces</taxon>
    </lineage>
</organism>
<feature type="active site" evidence="10">
    <location>
        <position position="143"/>
    </location>
</feature>
<dbReference type="SUPFAM" id="SSF53474">
    <property type="entry name" value="alpha/beta-Hydrolases"/>
    <property type="match status" value="1"/>
</dbReference>
<dbReference type="HOGENOM" id="CLU_040058_2_2_1"/>
<evidence type="ECO:0000313" key="12">
    <source>
        <dbReference type="EMBL" id="EJT82454.1"/>
    </source>
</evidence>
<keyword evidence="8" id="KW-1015">Disulfide bond</keyword>
<dbReference type="GO" id="GO:0016052">
    <property type="term" value="P:carbohydrate catabolic process"/>
    <property type="evidence" value="ECO:0007669"/>
    <property type="project" value="TreeGrafter"/>
</dbReference>
<proteinExistence type="inferred from homology"/>
<dbReference type="PROSITE" id="PS00155">
    <property type="entry name" value="CUTINASE_1"/>
    <property type="match status" value="1"/>
</dbReference>
<protein>
    <recommendedName>
        <fullName evidence="3 11">Cutinase</fullName>
        <ecNumber evidence="3 11">3.1.1.74</ecNumber>
    </recommendedName>
</protein>
<evidence type="ECO:0000256" key="10">
    <source>
        <dbReference type="PIRSR" id="PIRSR611150-1"/>
    </source>
</evidence>
<dbReference type="Gene3D" id="3.40.50.1820">
    <property type="entry name" value="alpha/beta hydrolase"/>
    <property type="match status" value="1"/>
</dbReference>
<comment type="similarity">
    <text evidence="2 11">Belongs to the cutinase family.</text>
</comment>
<dbReference type="InterPro" id="IPR011150">
    <property type="entry name" value="Cutinase_monf"/>
</dbReference>
<dbReference type="eggNOG" id="ENOG502S3AW">
    <property type="taxonomic scope" value="Eukaryota"/>
</dbReference>
<evidence type="ECO:0000256" key="4">
    <source>
        <dbReference type="ARBA" id="ARBA00022487"/>
    </source>
</evidence>
<keyword evidence="6" id="KW-0732">Signal</keyword>
<accession>J3NMC3</accession>
<dbReference type="Proteomes" id="UP000006039">
    <property type="component" value="Unassembled WGS sequence"/>
</dbReference>
<evidence type="ECO:0000256" key="8">
    <source>
        <dbReference type="ARBA" id="ARBA00023157"/>
    </source>
</evidence>
<dbReference type="EnsemblFungi" id="EJT82454">
    <property type="protein sequence ID" value="EJT82454"/>
    <property type="gene ID" value="GGTG_02427"/>
</dbReference>
<reference evidence="14" key="1">
    <citation type="submission" date="2010-07" db="EMBL/GenBank/DDBJ databases">
        <title>The genome sequence of Gaeumannomyces graminis var. tritici strain R3-111a-1.</title>
        <authorList>
            <consortium name="The Broad Institute Genome Sequencing Platform"/>
            <person name="Ma L.-J."/>
            <person name="Dead R."/>
            <person name="Young S."/>
            <person name="Zeng Q."/>
            <person name="Koehrsen M."/>
            <person name="Alvarado L."/>
            <person name="Berlin A."/>
            <person name="Chapman S.B."/>
            <person name="Chen Z."/>
            <person name="Freedman E."/>
            <person name="Gellesch M."/>
            <person name="Goldberg J."/>
            <person name="Griggs A."/>
            <person name="Gujja S."/>
            <person name="Heilman E.R."/>
            <person name="Heiman D."/>
            <person name="Hepburn T."/>
            <person name="Howarth C."/>
            <person name="Jen D."/>
            <person name="Larson L."/>
            <person name="Mehta T."/>
            <person name="Neiman D."/>
            <person name="Pearson M."/>
            <person name="Roberts A."/>
            <person name="Saif S."/>
            <person name="Shea T."/>
            <person name="Shenoy N."/>
            <person name="Sisk P."/>
            <person name="Stolte C."/>
            <person name="Sykes S."/>
            <person name="Walk T."/>
            <person name="White J."/>
            <person name="Yandava C."/>
            <person name="Haas B."/>
            <person name="Nusbaum C."/>
            <person name="Birren B."/>
        </authorList>
    </citation>
    <scope>NUCLEOTIDE SEQUENCE [LARGE SCALE GENOMIC DNA]</scope>
    <source>
        <strain evidence="14">R3-111a-1</strain>
    </source>
</reference>
<sequence>MFPLPWSREDFGTKHTQHQAGYGAVTGPRFPGAVREAAKGKSVGMQGVNYEASFYGFLAGGDKDGGGNMTKITTDFVNKCPNSNIVVSGYSQGAQVTHLAAQAMSPDVPAKISSAVVFGDPLDGKPIQGVPKEKTLSICRDGDPIYRSAGTLVLIPHLQYDQGAGKAAQFVVSQMKTRRSV</sequence>
<dbReference type="PANTHER" id="PTHR48250">
    <property type="entry name" value="CUTINASE 2-RELATED"/>
    <property type="match status" value="1"/>
</dbReference>
<keyword evidence="7 11" id="KW-0378">Hydrolase</keyword>
<dbReference type="SMART" id="SM01110">
    <property type="entry name" value="Cutinase"/>
    <property type="match status" value="1"/>
</dbReference>
<comment type="catalytic activity">
    <reaction evidence="9 11">
        <text>cutin + H2O = cutin monomers.</text>
        <dbReference type="EC" id="3.1.1.74"/>
    </reaction>
</comment>
<reference evidence="13" key="5">
    <citation type="submission" date="2018-04" db="UniProtKB">
        <authorList>
            <consortium name="EnsemblFungi"/>
        </authorList>
    </citation>
    <scope>IDENTIFICATION</scope>
    <source>
        <strain evidence="13">R3-111a-1</strain>
    </source>
</reference>
<feature type="active site" description="Nucleophile" evidence="10">
    <location>
        <position position="91"/>
    </location>
</feature>
<evidence type="ECO:0000256" key="11">
    <source>
        <dbReference type="RuleBase" id="RU361263"/>
    </source>
</evidence>
<dbReference type="GO" id="GO:0050525">
    <property type="term" value="F:cutinase activity"/>
    <property type="evidence" value="ECO:0007669"/>
    <property type="project" value="UniProtKB-UniRule"/>
</dbReference>
<dbReference type="RefSeq" id="XP_009218463.1">
    <property type="nucleotide sequence ID" value="XM_009220199.1"/>
</dbReference>